<dbReference type="RefSeq" id="WP_338754114.1">
    <property type="nucleotide sequence ID" value="NZ_CP147404.1"/>
</dbReference>
<dbReference type="Proteomes" id="UP001387364">
    <property type="component" value="Chromosome"/>
</dbReference>
<protein>
    <submittedName>
        <fullName evidence="1">Dipeptidase</fullName>
    </submittedName>
</protein>
<keyword evidence="2" id="KW-1185">Reference proteome</keyword>
<reference evidence="1 2" key="1">
    <citation type="submission" date="2024-02" db="EMBL/GenBank/DDBJ databases">
        <title>Seven novel Bacillus-like species.</title>
        <authorList>
            <person name="Liu G."/>
        </authorList>
    </citation>
    <scope>NUCLEOTIDE SEQUENCE [LARGE SCALE GENOMIC DNA]</scope>
    <source>
        <strain evidence="1 2">FJAT-52991</strain>
    </source>
</reference>
<dbReference type="Gene3D" id="3.20.20.140">
    <property type="entry name" value="Metal-dependent hydrolases"/>
    <property type="match status" value="1"/>
</dbReference>
<accession>A0ABZ2NAV3</accession>
<dbReference type="PANTHER" id="PTHR10443">
    <property type="entry name" value="MICROSOMAL DIPEPTIDASE"/>
    <property type="match status" value="1"/>
</dbReference>
<dbReference type="InterPro" id="IPR008257">
    <property type="entry name" value="Pept_M19"/>
</dbReference>
<dbReference type="EMBL" id="CP147404">
    <property type="protein sequence ID" value="WXB94410.1"/>
    <property type="molecule type" value="Genomic_DNA"/>
</dbReference>
<dbReference type="PANTHER" id="PTHR10443:SF12">
    <property type="entry name" value="DIPEPTIDASE"/>
    <property type="match status" value="1"/>
</dbReference>
<gene>
    <name evidence="1" type="ORF">WDJ61_07215</name>
</gene>
<name>A0ABZ2NAV3_9BACI</name>
<sequence length="306" mass="34553">MIFDAHCDVLYRLQTETGLSFQQSQGLHITYDQLKKAGGKVQCFAIFISSTLKPSERFRAALEQIDLFYEKIVKPHPDIKVVKSRKDIFDLLKGEIGVVLTLEGCEAIEEDPLKLNILYHLGVRSVGLTWNNANAAADGALEKRGAGLTAFGIQVVEQLNHLGIWTDVSHLCERAFWDVVDVAHFPIASHSNCYQLCPHPRNLKDEQLKAIIQKDGVIGLTFVPFFVKKEGKATVVDLLKHVEYLCELGGEDHLGFGSDFDGIDETISGLDCYQAYEQWGELLNKYYSSLQTDKFLYYNFARRFPN</sequence>
<dbReference type="InterPro" id="IPR032466">
    <property type="entry name" value="Metal_Hydrolase"/>
</dbReference>
<dbReference type="SUPFAM" id="SSF51556">
    <property type="entry name" value="Metallo-dependent hydrolases"/>
    <property type="match status" value="1"/>
</dbReference>
<evidence type="ECO:0000313" key="2">
    <source>
        <dbReference type="Proteomes" id="UP001387364"/>
    </source>
</evidence>
<organism evidence="1 2">
    <name type="scientific">Bacillus kandeliae</name>
    <dbReference type="NCBI Taxonomy" id="3129297"/>
    <lineage>
        <taxon>Bacteria</taxon>
        <taxon>Bacillati</taxon>
        <taxon>Bacillota</taxon>
        <taxon>Bacilli</taxon>
        <taxon>Bacillales</taxon>
        <taxon>Bacillaceae</taxon>
        <taxon>Bacillus</taxon>
    </lineage>
</organism>
<dbReference type="PROSITE" id="PS51365">
    <property type="entry name" value="RENAL_DIPEPTIDASE_2"/>
    <property type="match status" value="1"/>
</dbReference>
<evidence type="ECO:0000313" key="1">
    <source>
        <dbReference type="EMBL" id="WXB94410.1"/>
    </source>
</evidence>
<dbReference type="CDD" id="cd01301">
    <property type="entry name" value="rDP_like"/>
    <property type="match status" value="1"/>
</dbReference>
<dbReference type="Pfam" id="PF01244">
    <property type="entry name" value="Peptidase_M19"/>
    <property type="match status" value="1"/>
</dbReference>
<proteinExistence type="predicted"/>